<comment type="subunit">
    <text evidence="2">Homotetramer.</text>
</comment>
<proteinExistence type="inferred from homology"/>
<keyword evidence="4" id="KW-0378">Hydrolase</keyword>
<dbReference type="EC" id="3.5.1.2" evidence="3"/>
<evidence type="ECO:0000256" key="4">
    <source>
        <dbReference type="ARBA" id="ARBA00022801"/>
    </source>
</evidence>
<dbReference type="GO" id="GO:0006537">
    <property type="term" value="P:glutamate biosynthetic process"/>
    <property type="evidence" value="ECO:0007669"/>
    <property type="project" value="TreeGrafter"/>
</dbReference>
<dbReference type="InterPro" id="IPR015868">
    <property type="entry name" value="Glutaminase"/>
</dbReference>
<dbReference type="WBParaSite" id="EEL_0000218701-mRNA-1">
    <property type="protein sequence ID" value="EEL_0000218701-mRNA-1"/>
    <property type="gene ID" value="EEL_0000218701"/>
</dbReference>
<dbReference type="AlphaFoldDB" id="A0A0R3RL28"/>
<dbReference type="SUPFAM" id="SSF56601">
    <property type="entry name" value="beta-lactamase/transpeptidase-like"/>
    <property type="match status" value="1"/>
</dbReference>
<reference evidence="7" key="1">
    <citation type="submission" date="2017-02" db="UniProtKB">
        <authorList>
            <consortium name="WormBaseParasite"/>
        </authorList>
    </citation>
    <scope>IDENTIFICATION</scope>
</reference>
<dbReference type="PANTHER" id="PTHR12544:SF29">
    <property type="entry name" value="GLUTAMINASE"/>
    <property type="match status" value="1"/>
</dbReference>
<dbReference type="STRING" id="1147741.A0A0R3RL28"/>
<dbReference type="Pfam" id="PF04960">
    <property type="entry name" value="Glutaminase"/>
    <property type="match status" value="1"/>
</dbReference>
<protein>
    <recommendedName>
        <fullName evidence="3">glutaminase</fullName>
        <ecNumber evidence="3">3.5.1.2</ecNumber>
    </recommendedName>
</protein>
<evidence type="ECO:0000256" key="5">
    <source>
        <dbReference type="ARBA" id="ARBA00049534"/>
    </source>
</evidence>
<accession>A0A0R3RL28</accession>
<dbReference type="NCBIfam" id="TIGR03814">
    <property type="entry name" value="Gln_ase"/>
    <property type="match status" value="1"/>
</dbReference>
<comment type="similarity">
    <text evidence="1">Belongs to the glutaminase family.</text>
</comment>
<evidence type="ECO:0000313" key="6">
    <source>
        <dbReference type="Proteomes" id="UP000050640"/>
    </source>
</evidence>
<evidence type="ECO:0000313" key="7">
    <source>
        <dbReference type="WBParaSite" id="EEL_0000218701-mRNA-1"/>
    </source>
</evidence>
<dbReference type="PANTHER" id="PTHR12544">
    <property type="entry name" value="GLUTAMINASE"/>
    <property type="match status" value="1"/>
</dbReference>
<dbReference type="FunFam" id="3.40.710.10:FF:000005">
    <property type="entry name" value="Glutaminase"/>
    <property type="match status" value="1"/>
</dbReference>
<dbReference type="GO" id="GO:0004359">
    <property type="term" value="F:glutaminase activity"/>
    <property type="evidence" value="ECO:0007669"/>
    <property type="project" value="UniProtKB-EC"/>
</dbReference>
<dbReference type="Gene3D" id="3.40.710.10">
    <property type="entry name" value="DD-peptidase/beta-lactamase superfamily"/>
    <property type="match status" value="1"/>
</dbReference>
<evidence type="ECO:0000256" key="3">
    <source>
        <dbReference type="ARBA" id="ARBA00012918"/>
    </source>
</evidence>
<dbReference type="NCBIfam" id="NF002132">
    <property type="entry name" value="PRK00971.1-1"/>
    <property type="match status" value="1"/>
</dbReference>
<comment type="catalytic activity">
    <reaction evidence="5">
        <text>L-glutamine + H2O = L-glutamate + NH4(+)</text>
        <dbReference type="Rhea" id="RHEA:15889"/>
        <dbReference type="ChEBI" id="CHEBI:15377"/>
        <dbReference type="ChEBI" id="CHEBI:28938"/>
        <dbReference type="ChEBI" id="CHEBI:29985"/>
        <dbReference type="ChEBI" id="CHEBI:58359"/>
        <dbReference type="EC" id="3.5.1.2"/>
    </reaction>
</comment>
<organism evidence="6 7">
    <name type="scientific">Elaeophora elaphi</name>
    <dbReference type="NCBI Taxonomy" id="1147741"/>
    <lineage>
        <taxon>Eukaryota</taxon>
        <taxon>Metazoa</taxon>
        <taxon>Ecdysozoa</taxon>
        <taxon>Nematoda</taxon>
        <taxon>Chromadorea</taxon>
        <taxon>Rhabditida</taxon>
        <taxon>Spirurina</taxon>
        <taxon>Spiruromorpha</taxon>
        <taxon>Filarioidea</taxon>
        <taxon>Onchocercidae</taxon>
        <taxon>Elaeophora</taxon>
    </lineage>
</organism>
<dbReference type="Proteomes" id="UP000050640">
    <property type="component" value="Unplaced"/>
</dbReference>
<evidence type="ECO:0000256" key="2">
    <source>
        <dbReference type="ARBA" id="ARBA00011881"/>
    </source>
</evidence>
<dbReference type="NCBIfam" id="NF002133">
    <property type="entry name" value="PRK00971.1-2"/>
    <property type="match status" value="1"/>
</dbReference>
<name>A0A0R3RL28_9BILA</name>
<keyword evidence="6" id="KW-1185">Reference proteome</keyword>
<dbReference type="HAMAP" id="MF_00313">
    <property type="entry name" value="Glutaminase"/>
    <property type="match status" value="1"/>
</dbReference>
<evidence type="ECO:0000256" key="1">
    <source>
        <dbReference type="ARBA" id="ARBA00011076"/>
    </source>
</evidence>
<sequence length="309" mass="32614">MTDLQDVIDSVYQDLASRIGEGKLADYIPELATVDPKQFGLALCTVDGQVHTAGDADTSFSIQSISKVFTLTLALGKIGDGLWKRVGREPSGNAFNSIVQLEQEKGKPRNPFINAGAIAVADVVLAGHLPKEAIGEIVQFIRYLADDETIAIDHDVARSETNTGYRNVALANFMRSFGNLNHPAEHVLGVYFHHCAIAMSCRQLAHAGLYLASAGRNPLSGGSVVSSGRARRINALMLMCGHYDGSGDFAYRVGLPGKSGVGGGILAIAPGKASIAAWSPGLNENGNSLLGSAALELLAQRTGWSVFGH</sequence>
<dbReference type="GO" id="GO:0006543">
    <property type="term" value="P:L-glutamine catabolic process"/>
    <property type="evidence" value="ECO:0007669"/>
    <property type="project" value="TreeGrafter"/>
</dbReference>
<dbReference type="InterPro" id="IPR012338">
    <property type="entry name" value="Beta-lactam/transpept-like"/>
</dbReference>